<evidence type="ECO:0000256" key="4">
    <source>
        <dbReference type="ARBA" id="ARBA00023136"/>
    </source>
</evidence>
<dbReference type="InterPro" id="IPR023213">
    <property type="entry name" value="CAT-like_dom_sf"/>
</dbReference>
<evidence type="ECO:0000259" key="6">
    <source>
        <dbReference type="Pfam" id="PF03007"/>
    </source>
</evidence>
<keyword evidence="2 5" id="KW-0812">Transmembrane</keyword>
<feature type="transmembrane region" description="Helical" evidence="5">
    <location>
        <begin position="199"/>
        <end position="216"/>
    </location>
</feature>
<dbReference type="Proteomes" id="UP001596380">
    <property type="component" value="Unassembled WGS sequence"/>
</dbReference>
<dbReference type="Gene3D" id="3.30.559.10">
    <property type="entry name" value="Chloramphenicol acetyltransferase-like domain"/>
    <property type="match status" value="1"/>
</dbReference>
<feature type="domain" description="O-acyltransferase WSD1 C-terminal" evidence="7">
    <location>
        <begin position="546"/>
        <end position="690"/>
    </location>
</feature>
<dbReference type="PANTHER" id="PTHR31310:SF7">
    <property type="entry name" value="PA-PHOSPHATASE RELATED-FAMILY PROTEIN DDB_G0268928"/>
    <property type="match status" value="1"/>
</dbReference>
<dbReference type="InterPro" id="IPR026841">
    <property type="entry name" value="Aur1/Ipt1"/>
</dbReference>
<dbReference type="RefSeq" id="WP_378063056.1">
    <property type="nucleotide sequence ID" value="NZ_JBHSXS010000002.1"/>
</dbReference>
<accession>A0ABW2CBF2</accession>
<dbReference type="InterPro" id="IPR009721">
    <property type="entry name" value="O-acyltransferase_WSD1_C"/>
</dbReference>
<sequence>MVADVSVSSAASRPGEEAPRLSVKRELLIGLAVFAVYGLVESVPVENRRAVADAHGLALHALESDLRIAVARPLNEWLSGHPSLCKAANYEYAVTYVVSAAILLVWLFRNRPERYPVARNSFALINLLAVATFALYPVAPPRLLPDLGFVDTVKLGHTWGSWGSPLVDNANQLAAMPSLHVAWALWVSVELARLSARRSVQAVSLVHVLLTIVVILATANHFLLDAAGAAVLVWLCVYLAERFGGVPRERRVRPADAFFLAVESRRAPQHVGGLIVLGAPDGSVTRERLVALVRDRLEGLPRFRQRLAPRGRWRRPAWSEQAAIDWDWHVPVRDLPAPGGRAALDRLVAELQSEPLPRDRPLWRLVLVRGYEPDRTAVVFLMHHVVADGIGVISHALRLMDDPPDRLGAGGGRGRGPSPLAGLGALLRGGGTRAGPGPFRRAAGTAAGLFQLATESRQGARLPDAATPERTFGTFGLPLSAVRDVARRRGARVTDVMLCAVAGGLSRVCAARGAGADAASPRDGAPGRLRVTVPLMMRTPDTAPEGNYTAAVMVDVPIGAMPEDERLALIARRTGRLHSGTRALASWFVMSRVAALVPPPLHGAFARTVYGGRTFQAIVSNLPGPDADLRLAGAPVLAVHPILPTAPGAPLAVGAIGRHGRLDFGVSAEPALVEDAAKLCGAMRDVIAELDPATDRG</sequence>
<protein>
    <submittedName>
        <fullName evidence="9">Phosphatase PAP2 family protein</fullName>
    </submittedName>
</protein>
<dbReference type="Pfam" id="PF03007">
    <property type="entry name" value="WS_DGAT_cat"/>
    <property type="match status" value="1"/>
</dbReference>
<evidence type="ECO:0000256" key="5">
    <source>
        <dbReference type="SAM" id="Phobius"/>
    </source>
</evidence>
<organism evidence="9 10">
    <name type="scientific">Actinomadura yumaensis</name>
    <dbReference type="NCBI Taxonomy" id="111807"/>
    <lineage>
        <taxon>Bacteria</taxon>
        <taxon>Bacillati</taxon>
        <taxon>Actinomycetota</taxon>
        <taxon>Actinomycetes</taxon>
        <taxon>Streptosporangiales</taxon>
        <taxon>Thermomonosporaceae</taxon>
        <taxon>Actinomadura</taxon>
    </lineage>
</organism>
<dbReference type="EMBL" id="JBHSXS010000002">
    <property type="protein sequence ID" value="MFC6879046.1"/>
    <property type="molecule type" value="Genomic_DNA"/>
</dbReference>
<dbReference type="SUPFAM" id="SSF52777">
    <property type="entry name" value="CoA-dependent acyltransferases"/>
    <property type="match status" value="1"/>
</dbReference>
<keyword evidence="10" id="KW-1185">Reference proteome</keyword>
<keyword evidence="3 5" id="KW-1133">Transmembrane helix</keyword>
<dbReference type="InterPro" id="IPR004255">
    <property type="entry name" value="O-acyltransferase_WSD1_N"/>
</dbReference>
<evidence type="ECO:0000256" key="3">
    <source>
        <dbReference type="ARBA" id="ARBA00022989"/>
    </source>
</evidence>
<evidence type="ECO:0000313" key="9">
    <source>
        <dbReference type="EMBL" id="MFC6879046.1"/>
    </source>
</evidence>
<feature type="transmembrane region" description="Helical" evidence="5">
    <location>
        <begin position="173"/>
        <end position="192"/>
    </location>
</feature>
<dbReference type="Pfam" id="PF06974">
    <property type="entry name" value="WS_DGAT_C"/>
    <property type="match status" value="1"/>
</dbReference>
<comment type="caution">
    <text evidence="9">The sequence shown here is derived from an EMBL/GenBank/DDBJ whole genome shotgun (WGS) entry which is preliminary data.</text>
</comment>
<feature type="domain" description="Inositolphosphotransferase Aur1/Ipt1" evidence="8">
    <location>
        <begin position="58"/>
        <end position="239"/>
    </location>
</feature>
<dbReference type="CDD" id="cd03386">
    <property type="entry name" value="PAP2_Aur1_like"/>
    <property type="match status" value="1"/>
</dbReference>
<evidence type="ECO:0000259" key="8">
    <source>
        <dbReference type="Pfam" id="PF14378"/>
    </source>
</evidence>
<proteinExistence type="predicted"/>
<name>A0ABW2CBF2_9ACTN</name>
<evidence type="ECO:0000313" key="10">
    <source>
        <dbReference type="Proteomes" id="UP001596380"/>
    </source>
</evidence>
<feature type="domain" description="O-acyltransferase WSD1-like N-terminal" evidence="6">
    <location>
        <begin position="254"/>
        <end position="497"/>
    </location>
</feature>
<feature type="transmembrane region" description="Helical" evidence="5">
    <location>
        <begin position="90"/>
        <end position="108"/>
    </location>
</feature>
<dbReference type="Pfam" id="PF14378">
    <property type="entry name" value="PAP2_3"/>
    <property type="match status" value="1"/>
</dbReference>
<evidence type="ECO:0000259" key="7">
    <source>
        <dbReference type="Pfam" id="PF06974"/>
    </source>
</evidence>
<dbReference type="InterPro" id="IPR052185">
    <property type="entry name" value="IPC_Synthase-Related"/>
</dbReference>
<evidence type="ECO:0000256" key="1">
    <source>
        <dbReference type="ARBA" id="ARBA00004141"/>
    </source>
</evidence>
<comment type="subcellular location">
    <subcellularLocation>
        <location evidence="1">Membrane</location>
        <topology evidence="1">Multi-pass membrane protein</topology>
    </subcellularLocation>
</comment>
<gene>
    <name evidence="9" type="ORF">ACFQKB_04630</name>
</gene>
<evidence type="ECO:0000256" key="2">
    <source>
        <dbReference type="ARBA" id="ARBA00022692"/>
    </source>
</evidence>
<keyword evidence="4 5" id="KW-0472">Membrane</keyword>
<reference evidence="10" key="1">
    <citation type="journal article" date="2019" name="Int. J. Syst. Evol. Microbiol.">
        <title>The Global Catalogue of Microorganisms (GCM) 10K type strain sequencing project: providing services to taxonomists for standard genome sequencing and annotation.</title>
        <authorList>
            <consortium name="The Broad Institute Genomics Platform"/>
            <consortium name="The Broad Institute Genome Sequencing Center for Infectious Disease"/>
            <person name="Wu L."/>
            <person name="Ma J."/>
        </authorList>
    </citation>
    <scope>NUCLEOTIDE SEQUENCE [LARGE SCALE GENOMIC DNA]</scope>
    <source>
        <strain evidence="10">JCM 3369</strain>
    </source>
</reference>
<dbReference type="PANTHER" id="PTHR31310">
    <property type="match status" value="1"/>
</dbReference>
<feature type="transmembrane region" description="Helical" evidence="5">
    <location>
        <begin position="120"/>
        <end position="139"/>
    </location>
</feature>